<evidence type="ECO:0000313" key="4">
    <source>
        <dbReference type="EMBL" id="KAK0416458.1"/>
    </source>
</evidence>
<keyword evidence="2" id="KW-0802">TPR repeat</keyword>
<reference evidence="4" key="1">
    <citation type="submission" date="2023-06" db="EMBL/GenBank/DDBJ databases">
        <title>Genomic analysis of the entomopathogenic nematode Steinernema hermaphroditum.</title>
        <authorList>
            <person name="Schwarz E.M."/>
            <person name="Heppert J.K."/>
            <person name="Baniya A."/>
            <person name="Schwartz H.T."/>
            <person name="Tan C.-H."/>
            <person name="Antoshechkin I."/>
            <person name="Sternberg P.W."/>
            <person name="Goodrich-Blair H."/>
            <person name="Dillman A.R."/>
        </authorList>
    </citation>
    <scope>NUCLEOTIDE SEQUENCE</scope>
    <source>
        <strain evidence="4">PS9179</strain>
        <tissue evidence="4">Whole animal</tissue>
    </source>
</reference>
<evidence type="ECO:0000313" key="5">
    <source>
        <dbReference type="Proteomes" id="UP001175271"/>
    </source>
</evidence>
<sequence length="950" mass="109279">MSKSGKSSEQVVLERRLKPIYDAIDTGNNKKAVQEADKVLKKHPLTYCAKALKALAFIRSERLCEAVPIISELEKELEKKAVMMDENALQAICHCLKEASLPERIPRIYEHLVQRFPKNEGYMTHLFMAYARLRDYKNQQKTSMALYKEFPKQPYYFWTITSVYMQALCDPTLGPKMFWPLAEKMIKKMIDTQPITSEAVDLYLSILEGMGKPAEALKAMESPLVRHYQRPKPFIFRRMITLLLSCGDHRIVTERLMNMLSNEPDEWTHWESLFECTFNEYDKEGDEAQRKALLDRVISFTCSSAQRAEEEMLRAPMIARMALLHKVVDRNYVPEGELGTHMLGKPLEHFKTYVRLLHEKPCCYIDIRKFLRILGSDDRDHLVTFLTELLNEVPDAKKGIVVLLRERIRRALGFHENLTVAEARELADELLSHMVARCQDDQVTASGLTLMIVHLLWDIYLQSSDPVAFWEILSLLEYTRIEHPADGATKLLLMRMYAHVGGVHIVENLQAELDIKYVQKDSMSYYLLPLQEHFGSFHRAIFHFTQLSVYFDQTDREISECIVQAYKNSAFTKVPSLVNLHKRCESSITSLYGDVSNRLISACFAMNDMNTAVEMLNGDPHPVDWEALCDNRDLNVIDNLNPEPTQKKIKTLQDETFKEMIDATKLRQLLCKFVAGLRFANTTPENMEQKRIELTTHLDYCMETYPENRERKPRRDLQAPTDMRLGQFAHSGIVQFVMKMMEGAVELIRIHDKMEHDTIKVEDAEELTKQAMEQLPKPEDLSQFLRGLVPSELNAEKPFFVHDLLYQCGQSALAVALGGIVLQILESIIRNTHNLAGNIAALNPKKSNKKEKKEKAPYVAVFQDLRDPLRTAWRNHTGLLNELSLLLDKEGAAEKLFPKIPKEHWKREGSYEALTSLHDEVPMGVISGYQSGIKDLLFSSSGHNGAHWIM</sequence>
<comment type="caution">
    <text evidence="4">The sequence shown here is derived from an EMBL/GenBank/DDBJ whole genome shotgun (WGS) entry which is preliminary data.</text>
</comment>
<dbReference type="EMBL" id="JAUCMV010000002">
    <property type="protein sequence ID" value="KAK0416458.1"/>
    <property type="molecule type" value="Genomic_DNA"/>
</dbReference>
<name>A0AA39I4I1_9BILA</name>
<dbReference type="PANTHER" id="PTHR22767:SF3">
    <property type="entry name" value="N-ALPHA-ACETYLTRANSFERASE 25, NATB AUXILIARY SUBUNIT"/>
    <property type="match status" value="1"/>
</dbReference>
<evidence type="ECO:0000256" key="1">
    <source>
        <dbReference type="ARBA" id="ARBA00006298"/>
    </source>
</evidence>
<proteinExistence type="inferred from homology"/>
<dbReference type="Gene3D" id="1.25.40.1040">
    <property type="match status" value="1"/>
</dbReference>
<dbReference type="PANTHER" id="PTHR22767">
    <property type="entry name" value="N-TERMINAL ACETYLTRANSFERASE-RELATED"/>
    <property type="match status" value="1"/>
</dbReference>
<evidence type="ECO:0000256" key="2">
    <source>
        <dbReference type="ARBA" id="ARBA00022803"/>
    </source>
</evidence>
<organism evidence="4 5">
    <name type="scientific">Steinernema hermaphroditum</name>
    <dbReference type="NCBI Taxonomy" id="289476"/>
    <lineage>
        <taxon>Eukaryota</taxon>
        <taxon>Metazoa</taxon>
        <taxon>Ecdysozoa</taxon>
        <taxon>Nematoda</taxon>
        <taxon>Chromadorea</taxon>
        <taxon>Rhabditida</taxon>
        <taxon>Tylenchina</taxon>
        <taxon>Panagrolaimomorpha</taxon>
        <taxon>Strongyloidoidea</taxon>
        <taxon>Steinernematidae</taxon>
        <taxon>Steinernema</taxon>
    </lineage>
</organism>
<dbReference type="AlphaFoldDB" id="A0AA39I4I1"/>
<dbReference type="Proteomes" id="UP001175271">
    <property type="component" value="Unassembled WGS sequence"/>
</dbReference>
<gene>
    <name evidence="4" type="ORF">QR680_012499</name>
</gene>
<dbReference type="InterPro" id="IPR019183">
    <property type="entry name" value="NAA25_NatB_aux_su"/>
</dbReference>
<accession>A0AA39I4I1</accession>
<evidence type="ECO:0000256" key="3">
    <source>
        <dbReference type="ARBA" id="ARBA00029872"/>
    </source>
</evidence>
<protein>
    <recommendedName>
        <fullName evidence="3">N-terminal acetyltransferase B complex subunit MDM20 homolog</fullName>
    </recommendedName>
</protein>
<comment type="similarity">
    <text evidence="1">Belongs to the MDM20/NAA25 family.</text>
</comment>
<keyword evidence="5" id="KW-1185">Reference proteome</keyword>
<dbReference type="InterPro" id="IPR011990">
    <property type="entry name" value="TPR-like_helical_dom_sf"/>
</dbReference>
<dbReference type="SUPFAM" id="SSF48452">
    <property type="entry name" value="TPR-like"/>
    <property type="match status" value="1"/>
</dbReference>
<dbReference type="GO" id="GO:0031416">
    <property type="term" value="C:NatB complex"/>
    <property type="evidence" value="ECO:0007669"/>
    <property type="project" value="TreeGrafter"/>
</dbReference>
<dbReference type="Pfam" id="PF09797">
    <property type="entry name" value="NatB_MDM20"/>
    <property type="match status" value="1"/>
</dbReference>